<evidence type="ECO:0000256" key="8">
    <source>
        <dbReference type="SAM" id="MobiDB-lite"/>
    </source>
</evidence>
<evidence type="ECO:0000259" key="9">
    <source>
        <dbReference type="Pfam" id="PF25812"/>
    </source>
</evidence>
<dbReference type="Gene3D" id="3.40.50.300">
    <property type="entry name" value="P-loop containing nucleotide triphosphate hydrolases"/>
    <property type="match status" value="1"/>
</dbReference>
<name>A0AAF0E795_9BASI</name>
<organism evidence="10 11">
    <name type="scientific">Malassezia obtusa</name>
    <dbReference type="NCBI Taxonomy" id="76774"/>
    <lineage>
        <taxon>Eukaryota</taxon>
        <taxon>Fungi</taxon>
        <taxon>Dikarya</taxon>
        <taxon>Basidiomycota</taxon>
        <taxon>Ustilaginomycotina</taxon>
        <taxon>Malasseziomycetes</taxon>
        <taxon>Malasseziales</taxon>
        <taxon>Malasseziaceae</taxon>
        <taxon>Malassezia</taxon>
    </lineage>
</organism>
<evidence type="ECO:0000256" key="5">
    <source>
        <dbReference type="ARBA" id="ARBA00022840"/>
    </source>
</evidence>
<dbReference type="GO" id="GO:0005524">
    <property type="term" value="F:ATP binding"/>
    <property type="evidence" value="ECO:0007669"/>
    <property type="project" value="UniProtKB-KW"/>
</dbReference>
<comment type="subcellular location">
    <subcellularLocation>
        <location evidence="1">Nucleus</location>
    </subcellularLocation>
</comment>
<dbReference type="GO" id="GO:0003689">
    <property type="term" value="F:DNA clamp loader activity"/>
    <property type="evidence" value="ECO:0007669"/>
    <property type="project" value="TreeGrafter"/>
</dbReference>
<keyword evidence="4" id="KW-0227">DNA damage</keyword>
<dbReference type="EMBL" id="CP119940">
    <property type="protein sequence ID" value="WFD04258.1"/>
    <property type="molecule type" value="Genomic_DNA"/>
</dbReference>
<dbReference type="InterPro" id="IPR027417">
    <property type="entry name" value="P-loop_NTPase"/>
</dbReference>
<dbReference type="AlphaFoldDB" id="A0AAF0E795"/>
<dbReference type="GO" id="GO:0033314">
    <property type="term" value="P:mitotic DNA replication checkpoint signaling"/>
    <property type="evidence" value="ECO:0007669"/>
    <property type="project" value="TreeGrafter"/>
</dbReference>
<dbReference type="InterPro" id="IPR004582">
    <property type="entry name" value="Checkpoint_prot_Rad17_Rad24"/>
</dbReference>
<reference evidence="10" key="1">
    <citation type="submission" date="2023-03" db="EMBL/GenBank/DDBJ databases">
        <title>Mating type loci evolution in Malassezia.</title>
        <authorList>
            <person name="Coelho M.A."/>
        </authorList>
    </citation>
    <scope>NUCLEOTIDE SEQUENCE</scope>
    <source>
        <strain evidence="10">CBS 7876</strain>
    </source>
</reference>
<keyword evidence="3" id="KW-0547">Nucleotide-binding</keyword>
<evidence type="ECO:0000256" key="7">
    <source>
        <dbReference type="ARBA" id="ARBA00023306"/>
    </source>
</evidence>
<dbReference type="InterPro" id="IPR057927">
    <property type="entry name" value="RAD24-like_helical"/>
</dbReference>
<evidence type="ECO:0000256" key="1">
    <source>
        <dbReference type="ARBA" id="ARBA00004123"/>
    </source>
</evidence>
<dbReference type="Pfam" id="PF25812">
    <property type="entry name" value="RAD24_helical"/>
    <property type="match status" value="1"/>
</dbReference>
<feature type="domain" description="Checkpoint protein RAD24-like helical bundle" evidence="9">
    <location>
        <begin position="324"/>
        <end position="417"/>
    </location>
</feature>
<evidence type="ECO:0000313" key="11">
    <source>
        <dbReference type="Proteomes" id="UP001214603"/>
    </source>
</evidence>
<keyword evidence="6" id="KW-0539">Nucleus</keyword>
<dbReference type="GO" id="GO:0003682">
    <property type="term" value="F:chromatin binding"/>
    <property type="evidence" value="ECO:0007669"/>
    <property type="project" value="TreeGrafter"/>
</dbReference>
<evidence type="ECO:0000256" key="4">
    <source>
        <dbReference type="ARBA" id="ARBA00022763"/>
    </source>
</evidence>
<dbReference type="SUPFAM" id="SSF52540">
    <property type="entry name" value="P-loop containing nucleoside triphosphate hydrolases"/>
    <property type="match status" value="1"/>
</dbReference>
<dbReference type="Pfam" id="PF03215">
    <property type="entry name" value="Rad17"/>
    <property type="match status" value="1"/>
</dbReference>
<feature type="region of interest" description="Disordered" evidence="8">
    <location>
        <begin position="530"/>
        <end position="580"/>
    </location>
</feature>
<keyword evidence="11" id="KW-1185">Reference proteome</keyword>
<gene>
    <name evidence="10" type="primary">rad17</name>
    <name evidence="10" type="ORF">MOBT1_002963</name>
</gene>
<keyword evidence="7" id="KW-0131">Cell cycle</keyword>
<protein>
    <submittedName>
        <fullName evidence="10">RFC checkpoint protein Rad17</fullName>
    </submittedName>
</protein>
<evidence type="ECO:0000256" key="3">
    <source>
        <dbReference type="ARBA" id="ARBA00022741"/>
    </source>
</evidence>
<proteinExistence type="inferred from homology"/>
<feature type="region of interest" description="Disordered" evidence="8">
    <location>
        <begin position="1"/>
        <end position="41"/>
    </location>
</feature>
<dbReference type="Proteomes" id="UP001214603">
    <property type="component" value="Chromosome 7"/>
</dbReference>
<evidence type="ECO:0000256" key="6">
    <source>
        <dbReference type="ARBA" id="ARBA00023242"/>
    </source>
</evidence>
<evidence type="ECO:0000313" key="10">
    <source>
        <dbReference type="EMBL" id="WFD04258.1"/>
    </source>
</evidence>
<keyword evidence="5" id="KW-0067">ATP-binding</keyword>
<dbReference type="GO" id="GO:0006281">
    <property type="term" value="P:DNA repair"/>
    <property type="evidence" value="ECO:0007669"/>
    <property type="project" value="InterPro"/>
</dbReference>
<evidence type="ECO:0000256" key="2">
    <source>
        <dbReference type="ARBA" id="ARBA00006168"/>
    </source>
</evidence>
<comment type="similarity">
    <text evidence="2">Belongs to the rad17/RAD24 family.</text>
</comment>
<accession>A0AAF0E795</accession>
<dbReference type="PANTHER" id="PTHR12172:SF0">
    <property type="entry name" value="CELL CYCLE CHECKPOINT PROTEIN RAD17"/>
    <property type="match status" value="1"/>
</dbReference>
<feature type="compositionally biased region" description="Pro residues" evidence="8">
    <location>
        <begin position="27"/>
        <end position="39"/>
    </location>
</feature>
<dbReference type="GO" id="GO:0000077">
    <property type="term" value="P:DNA damage checkpoint signaling"/>
    <property type="evidence" value="ECO:0007669"/>
    <property type="project" value="TreeGrafter"/>
</dbReference>
<dbReference type="GO" id="GO:0005634">
    <property type="term" value="C:nucleus"/>
    <property type="evidence" value="ECO:0007669"/>
    <property type="project" value="UniProtKB-SubCell"/>
</dbReference>
<dbReference type="PANTHER" id="PTHR12172">
    <property type="entry name" value="CELL CYCLE CHECKPOINT PROTEIN RAD17"/>
    <property type="match status" value="1"/>
</dbReference>
<sequence length="580" mass="62421">MPRRAAVGEPPKLTLTQGVGRRKPMAGAPPPAPAPPPAAPTQLEALPVHKRKVADVRAWLAEAFAGPTSRYRVRRRLTQRLLALTGPCGAGKTSTVHALAQRDALDFDIVEWDNKDSFYDAGERQSAIDRFAAFLHNAQRYPALPLAPRHAPRAAPRRRKIVLVEDLPNVAHDATRAHLHQILDDVVDRAGPVPVVLIISDSVPRAEEEASAVVGALPAWRARREARLDVRAVVPERVRMHAAFAEIRFNPVTPRMIQSALSARAAQLDVPRGLLADISNASAGDLRGAENTLALLAAGRARTGTKRKAHTGVDVAALTPRASALVLFHALGRVLYNKRAGDPGQEAEAVRAPRAPPWHASPRPSLVDVDELWRDLPVDPSTFQLYLYHNFPSFTNELEEVAPIADALSCAEHLPATSDEPRASAAAALYAYEISTRGTLLGLPSPVPRRGQVMTKPALYDLAQRTQASVDALADARLALLQSAELHDVHGRAADVPLTTVATELLPLLARIDPAWRSALVPFAEAPVLAEPQGDEPDVEGSPPAADALPRAPPRPAAGPLDALARRSRDAPSDEELDEL</sequence>